<dbReference type="Proteomes" id="UP000813462">
    <property type="component" value="Unassembled WGS sequence"/>
</dbReference>
<sequence>MVSPPAAPKWASSSSDEGGYVRGVVTYMVMDDLEVKPMSTISSLTMLKTSNVKDIAHVEEKMISIGMDEELKFLKASLRSKTVLTDVFLGMKAT</sequence>
<proteinExistence type="predicted"/>
<evidence type="ECO:0000313" key="1">
    <source>
        <dbReference type="EMBL" id="KAH7537278.1"/>
    </source>
</evidence>
<dbReference type="PANTHER" id="PTHR33103">
    <property type="entry name" value="OS01G0153900 PROTEIN"/>
    <property type="match status" value="1"/>
</dbReference>
<organism evidence="1 2">
    <name type="scientific">Ziziphus jujuba var. spinosa</name>
    <dbReference type="NCBI Taxonomy" id="714518"/>
    <lineage>
        <taxon>Eukaryota</taxon>
        <taxon>Viridiplantae</taxon>
        <taxon>Streptophyta</taxon>
        <taxon>Embryophyta</taxon>
        <taxon>Tracheophyta</taxon>
        <taxon>Spermatophyta</taxon>
        <taxon>Magnoliopsida</taxon>
        <taxon>eudicotyledons</taxon>
        <taxon>Gunneridae</taxon>
        <taxon>Pentapetalae</taxon>
        <taxon>rosids</taxon>
        <taxon>fabids</taxon>
        <taxon>Rosales</taxon>
        <taxon>Rhamnaceae</taxon>
        <taxon>Paliureae</taxon>
        <taxon>Ziziphus</taxon>
    </lineage>
</organism>
<accession>A0A978VP03</accession>
<evidence type="ECO:0000313" key="2">
    <source>
        <dbReference type="Proteomes" id="UP000813462"/>
    </source>
</evidence>
<comment type="caution">
    <text evidence="1">The sequence shown here is derived from an EMBL/GenBank/DDBJ whole genome shotgun (WGS) entry which is preliminary data.</text>
</comment>
<dbReference type="AlphaFoldDB" id="A0A978VP03"/>
<dbReference type="PANTHER" id="PTHR33103:SF19">
    <property type="entry name" value="OS09G0544700 PROTEIN"/>
    <property type="match status" value="1"/>
</dbReference>
<reference evidence="1" key="1">
    <citation type="journal article" date="2021" name="Front. Plant Sci.">
        <title>Chromosome-Scale Genome Assembly for Chinese Sour Jujube and Insights Into Its Genome Evolution and Domestication Signature.</title>
        <authorList>
            <person name="Shen L.-Y."/>
            <person name="Luo H."/>
            <person name="Wang X.-L."/>
            <person name="Wang X.-M."/>
            <person name="Qiu X.-J."/>
            <person name="Liu H."/>
            <person name="Zhou S.-S."/>
            <person name="Jia K.-H."/>
            <person name="Nie S."/>
            <person name="Bao Y.-T."/>
            <person name="Zhang R.-G."/>
            <person name="Yun Q.-Z."/>
            <person name="Chai Y.-H."/>
            <person name="Lu J.-Y."/>
            <person name="Li Y."/>
            <person name="Zhao S.-W."/>
            <person name="Mao J.-F."/>
            <person name="Jia S.-G."/>
            <person name="Mao Y.-M."/>
        </authorList>
    </citation>
    <scope>NUCLEOTIDE SEQUENCE</scope>
    <source>
        <strain evidence="1">AT0</strain>
        <tissue evidence="1">Leaf</tissue>
    </source>
</reference>
<dbReference type="EMBL" id="JAEACU010000003">
    <property type="protein sequence ID" value="KAH7537278.1"/>
    <property type="molecule type" value="Genomic_DNA"/>
</dbReference>
<dbReference type="InterPro" id="IPR007750">
    <property type="entry name" value="DUF674"/>
</dbReference>
<gene>
    <name evidence="1" type="ORF">FEM48_Zijuj03G0075800</name>
</gene>
<dbReference type="Pfam" id="PF05056">
    <property type="entry name" value="DUF674"/>
    <property type="match status" value="1"/>
</dbReference>
<name>A0A978VP03_ZIZJJ</name>
<protein>
    <submittedName>
        <fullName evidence="1">Uncharacterized protein</fullName>
    </submittedName>
</protein>